<proteinExistence type="predicted"/>
<dbReference type="InterPro" id="IPR045851">
    <property type="entry name" value="AMP-bd_C_sf"/>
</dbReference>
<reference evidence="2 3" key="1">
    <citation type="submission" date="2017-07" db="EMBL/GenBank/DDBJ databases">
        <title>Draft whole genome sequences of clinical Proprionibacteriaceae strains.</title>
        <authorList>
            <person name="Bernier A.-M."/>
            <person name="Bernard K."/>
            <person name="Domingo M.-C."/>
        </authorList>
    </citation>
    <scope>NUCLEOTIDE SEQUENCE [LARGE SCALE GENOMIC DNA]</scope>
    <source>
        <strain evidence="2 3">NML 150081</strain>
    </source>
</reference>
<evidence type="ECO:0000313" key="3">
    <source>
        <dbReference type="Proteomes" id="UP000216300"/>
    </source>
</evidence>
<dbReference type="EMBL" id="NMVJ01000011">
    <property type="protein sequence ID" value="OYN88670.1"/>
    <property type="molecule type" value="Genomic_DNA"/>
</dbReference>
<dbReference type="PROSITE" id="PS00455">
    <property type="entry name" value="AMP_BINDING"/>
    <property type="match status" value="1"/>
</dbReference>
<comment type="caution">
    <text evidence="2">The sequence shown here is derived from an EMBL/GenBank/DDBJ whole genome shotgun (WGS) entry which is preliminary data.</text>
</comment>
<dbReference type="Gene3D" id="3.40.50.12780">
    <property type="entry name" value="N-terminal domain of ligase-like"/>
    <property type="match status" value="1"/>
</dbReference>
<dbReference type="AlphaFoldDB" id="A0A255EBM5"/>
<dbReference type="PANTHER" id="PTHR43767">
    <property type="entry name" value="LONG-CHAIN-FATTY-ACID--COA LIGASE"/>
    <property type="match status" value="1"/>
</dbReference>
<dbReference type="InterPro" id="IPR020845">
    <property type="entry name" value="AMP-binding_CS"/>
</dbReference>
<dbReference type="RefSeq" id="WP_094456073.1">
    <property type="nucleotide sequence ID" value="NZ_NMVJ01000011.1"/>
</dbReference>
<dbReference type="InterPro" id="IPR000873">
    <property type="entry name" value="AMP-dep_synth/lig_dom"/>
</dbReference>
<dbReference type="Gene3D" id="3.30.300.30">
    <property type="match status" value="1"/>
</dbReference>
<feature type="domain" description="AMP-dependent synthetase/ligase" evidence="1">
    <location>
        <begin position="46"/>
        <end position="232"/>
    </location>
</feature>
<dbReference type="Pfam" id="PF00501">
    <property type="entry name" value="AMP-binding"/>
    <property type="match status" value="1"/>
</dbReference>
<dbReference type="GO" id="GO:0016878">
    <property type="term" value="F:acid-thiol ligase activity"/>
    <property type="evidence" value="ECO:0007669"/>
    <property type="project" value="UniProtKB-ARBA"/>
</dbReference>
<sequence>MAEHLRLAAPEDHLTALVTALGAGIPMVPLPEDRDEAAAIEAMASPELPLEDPEAVVVLPTSGSTGSPKGVLLTTSAITASATATHERLGGVGHWHLALPTHHIAGLMVLARAIHAGNDPILTRSDLSRLKPVREERNYLSIVPTQLHRALGQPAIIERLAQFDAVLVGGQRIDENVLARARAHDISVVTTYGMSETCGGCVYDGEPLRGVDPAIDEHGQITIAGPMLFRGYRGRSDLTRAALVEGRFQTQDRGTFENGRLRVSGRADSVVITGGVNVDLASVEERAARAVPDGTIVILGLPDAEWGVRIVAATNSVVDLTTLRKRLSDLPKVSLPRELARVDPLPETGPGKVDRMWLTENWSDLDTEVVAS</sequence>
<evidence type="ECO:0000313" key="2">
    <source>
        <dbReference type="EMBL" id="OYN88670.1"/>
    </source>
</evidence>
<protein>
    <recommendedName>
        <fullName evidence="1">AMP-dependent synthetase/ligase domain-containing protein</fullName>
    </recommendedName>
</protein>
<dbReference type="InterPro" id="IPR050237">
    <property type="entry name" value="ATP-dep_AMP-bd_enzyme"/>
</dbReference>
<evidence type="ECO:0000259" key="1">
    <source>
        <dbReference type="Pfam" id="PF00501"/>
    </source>
</evidence>
<gene>
    <name evidence="2" type="ORF">CGZ91_13805</name>
</gene>
<organism evidence="2 3">
    <name type="scientific">Parenemella sanctibonifatiensis</name>
    <dbReference type="NCBI Taxonomy" id="2016505"/>
    <lineage>
        <taxon>Bacteria</taxon>
        <taxon>Bacillati</taxon>
        <taxon>Actinomycetota</taxon>
        <taxon>Actinomycetes</taxon>
        <taxon>Propionibacteriales</taxon>
        <taxon>Propionibacteriaceae</taxon>
        <taxon>Parenemella</taxon>
    </lineage>
</organism>
<dbReference type="Proteomes" id="UP000216300">
    <property type="component" value="Unassembled WGS sequence"/>
</dbReference>
<accession>A0A255EBM5</accession>
<dbReference type="SUPFAM" id="SSF56801">
    <property type="entry name" value="Acetyl-CoA synthetase-like"/>
    <property type="match status" value="1"/>
</dbReference>
<name>A0A255EBM5_9ACTN</name>
<dbReference type="InterPro" id="IPR042099">
    <property type="entry name" value="ANL_N_sf"/>
</dbReference>
<dbReference type="PANTHER" id="PTHR43767:SF1">
    <property type="entry name" value="NONRIBOSOMAL PEPTIDE SYNTHASE PES1 (EUROFUNG)-RELATED"/>
    <property type="match status" value="1"/>
</dbReference>
<keyword evidence="3" id="KW-1185">Reference proteome</keyword>
<dbReference type="OrthoDB" id="9803968at2"/>